<evidence type="ECO:0000259" key="1">
    <source>
        <dbReference type="Pfam" id="PF18904"/>
    </source>
</evidence>
<dbReference type="Proteomes" id="UP000177080">
    <property type="component" value="Unassembled WGS sequence"/>
</dbReference>
<feature type="domain" description="DUF5660" evidence="1">
    <location>
        <begin position="101"/>
        <end position="207"/>
    </location>
</feature>
<comment type="caution">
    <text evidence="2">The sequence shown here is derived from an EMBL/GenBank/DDBJ whole genome shotgun (WGS) entry which is preliminary data.</text>
</comment>
<dbReference type="Pfam" id="PF18904">
    <property type="entry name" value="DUF5660"/>
    <property type="match status" value="1"/>
</dbReference>
<gene>
    <name evidence="2" type="ORF">A2989_03870</name>
</gene>
<sequence length="207" mass="23175">MQVSHSVKSKRPAPVNFLEALRDLGSDLKSEAKIQVKKIVISDLPEAIGLTPASGTLQPNEQISVAQLQQAENQGEKKAEARFQMRLQQIKAEEQSYRQRQETQIRQTIQAIQSEIKSLVKSAGGLAHEVEIAASQAPANPGVYHVTFFHQLKALIVTLRRKVEDSRHWLATTNSRAQKRSYYWGQVGKSGTKYMLSSERYMVTSTG</sequence>
<evidence type="ECO:0000313" key="2">
    <source>
        <dbReference type="EMBL" id="OGD03791.1"/>
    </source>
</evidence>
<dbReference type="EMBL" id="MEXN01000005">
    <property type="protein sequence ID" value="OGD03791.1"/>
    <property type="molecule type" value="Genomic_DNA"/>
</dbReference>
<reference evidence="2 3" key="1">
    <citation type="journal article" date="2016" name="Nat. Commun.">
        <title>Thousands of microbial genomes shed light on interconnected biogeochemical processes in an aquifer system.</title>
        <authorList>
            <person name="Anantharaman K."/>
            <person name="Brown C.T."/>
            <person name="Hug L.A."/>
            <person name="Sharon I."/>
            <person name="Castelle C.J."/>
            <person name="Probst A.J."/>
            <person name="Thomas B.C."/>
            <person name="Singh A."/>
            <person name="Wilkins M.J."/>
            <person name="Karaoz U."/>
            <person name="Brodie E.L."/>
            <person name="Williams K.H."/>
            <person name="Hubbard S.S."/>
            <person name="Banfield J.F."/>
        </authorList>
    </citation>
    <scope>NUCLEOTIDE SEQUENCE [LARGE SCALE GENOMIC DNA]</scope>
</reference>
<accession>A0A1F4ZC38</accession>
<evidence type="ECO:0000313" key="3">
    <source>
        <dbReference type="Proteomes" id="UP000177080"/>
    </source>
</evidence>
<name>A0A1F4ZC38_9BACT</name>
<dbReference type="InterPro" id="IPR043719">
    <property type="entry name" value="DUF5660"/>
</dbReference>
<proteinExistence type="predicted"/>
<protein>
    <recommendedName>
        <fullName evidence="1">DUF5660 domain-containing protein</fullName>
    </recommendedName>
</protein>
<organism evidence="2 3">
    <name type="scientific">Candidatus Amesbacteria bacterium RIFCSPLOWO2_01_FULL_48_25</name>
    <dbReference type="NCBI Taxonomy" id="1797259"/>
    <lineage>
        <taxon>Bacteria</taxon>
        <taxon>Candidatus Amesiibacteriota</taxon>
    </lineage>
</organism>
<dbReference type="STRING" id="1797259.A2989_03870"/>
<dbReference type="AlphaFoldDB" id="A0A1F4ZC38"/>